<gene>
    <name evidence="1" type="ORF">GCM10009838_21940</name>
</gene>
<dbReference type="Proteomes" id="UP001499854">
    <property type="component" value="Unassembled WGS sequence"/>
</dbReference>
<dbReference type="EMBL" id="BAAAQM010000009">
    <property type="protein sequence ID" value="GAA1964266.1"/>
    <property type="molecule type" value="Genomic_DNA"/>
</dbReference>
<evidence type="ECO:0000313" key="1">
    <source>
        <dbReference type="EMBL" id="GAA1964266.1"/>
    </source>
</evidence>
<accession>A0ABN2R6B5</accession>
<comment type="caution">
    <text evidence="1">The sequence shown here is derived from an EMBL/GenBank/DDBJ whole genome shotgun (WGS) entry which is preliminary data.</text>
</comment>
<protein>
    <submittedName>
        <fullName evidence="1">Uncharacterized protein</fullName>
    </submittedName>
</protein>
<proteinExistence type="predicted"/>
<sequence>MTASGGGPARRARDVMRTTCGRELTVNTLQPDPGGHHADRVVLGTSLNRGDLERCWAGLTVEEARQLAGMLLAHAEAVDPAGDR</sequence>
<dbReference type="RefSeq" id="WP_344656839.1">
    <property type="nucleotide sequence ID" value="NZ_BAAAQM010000009.1"/>
</dbReference>
<reference evidence="1 2" key="1">
    <citation type="journal article" date="2019" name="Int. J. Syst. Evol. Microbiol.">
        <title>The Global Catalogue of Microorganisms (GCM) 10K type strain sequencing project: providing services to taxonomists for standard genome sequencing and annotation.</title>
        <authorList>
            <consortium name="The Broad Institute Genomics Platform"/>
            <consortium name="The Broad Institute Genome Sequencing Center for Infectious Disease"/>
            <person name="Wu L."/>
            <person name="Ma J."/>
        </authorList>
    </citation>
    <scope>NUCLEOTIDE SEQUENCE [LARGE SCALE GENOMIC DNA]</scope>
    <source>
        <strain evidence="1 2">JCM 16013</strain>
    </source>
</reference>
<name>A0ABN2R6B5_9ACTN</name>
<keyword evidence="2" id="KW-1185">Reference proteome</keyword>
<organism evidence="1 2">
    <name type="scientific">Catenulispora subtropica</name>
    <dbReference type="NCBI Taxonomy" id="450798"/>
    <lineage>
        <taxon>Bacteria</taxon>
        <taxon>Bacillati</taxon>
        <taxon>Actinomycetota</taxon>
        <taxon>Actinomycetes</taxon>
        <taxon>Catenulisporales</taxon>
        <taxon>Catenulisporaceae</taxon>
        <taxon>Catenulispora</taxon>
    </lineage>
</organism>
<evidence type="ECO:0000313" key="2">
    <source>
        <dbReference type="Proteomes" id="UP001499854"/>
    </source>
</evidence>